<evidence type="ECO:0000313" key="3">
    <source>
        <dbReference type="Proteomes" id="UP000319976"/>
    </source>
</evidence>
<dbReference type="AlphaFoldDB" id="A0A517TBM5"/>
<dbReference type="EMBL" id="CP036316">
    <property type="protein sequence ID" value="QDT65775.1"/>
    <property type="molecule type" value="Genomic_DNA"/>
</dbReference>
<accession>A0A517TBM5</accession>
<gene>
    <name evidence="2" type="ORF">V22_30360</name>
</gene>
<protein>
    <submittedName>
        <fullName evidence="2">Uncharacterized protein</fullName>
    </submittedName>
</protein>
<dbReference type="OrthoDB" id="289094at2"/>
<dbReference type="RefSeq" id="WP_145264266.1">
    <property type="nucleotide sequence ID" value="NZ_CP036316.1"/>
</dbReference>
<feature type="region of interest" description="Disordered" evidence="1">
    <location>
        <begin position="145"/>
        <end position="164"/>
    </location>
</feature>
<evidence type="ECO:0000256" key="1">
    <source>
        <dbReference type="SAM" id="MobiDB-lite"/>
    </source>
</evidence>
<proteinExistence type="predicted"/>
<keyword evidence="3" id="KW-1185">Reference proteome</keyword>
<sequence>MATWSAAFDLVVLNLLVNNFSTIMKLMAYKPKLKVVATLSIVVFLIGCSEDPFPRFYVNGEVQVDGEPLPSGRISFLPDLEAGNDGPHSVGYIQDGAYKIVQKVGPIAGPHLVTIIVEEILYDGEEEVGSKVLATYETVATIDPDAGPEYSFDLSKDDRVKSPR</sequence>
<dbReference type="KEGG" id="chya:V22_30360"/>
<dbReference type="Proteomes" id="UP000319976">
    <property type="component" value="Chromosome"/>
</dbReference>
<feature type="compositionally biased region" description="Basic and acidic residues" evidence="1">
    <location>
        <begin position="154"/>
        <end position="164"/>
    </location>
</feature>
<evidence type="ECO:0000313" key="2">
    <source>
        <dbReference type="EMBL" id="QDT65775.1"/>
    </source>
</evidence>
<organism evidence="2 3">
    <name type="scientific">Calycomorphotria hydatis</name>
    <dbReference type="NCBI Taxonomy" id="2528027"/>
    <lineage>
        <taxon>Bacteria</taxon>
        <taxon>Pseudomonadati</taxon>
        <taxon>Planctomycetota</taxon>
        <taxon>Planctomycetia</taxon>
        <taxon>Planctomycetales</taxon>
        <taxon>Planctomycetaceae</taxon>
        <taxon>Calycomorphotria</taxon>
    </lineage>
</organism>
<name>A0A517TBM5_9PLAN</name>
<reference evidence="2 3" key="1">
    <citation type="submission" date="2019-02" db="EMBL/GenBank/DDBJ databases">
        <title>Deep-cultivation of Planctomycetes and their phenomic and genomic characterization uncovers novel biology.</title>
        <authorList>
            <person name="Wiegand S."/>
            <person name="Jogler M."/>
            <person name="Boedeker C."/>
            <person name="Pinto D."/>
            <person name="Vollmers J."/>
            <person name="Rivas-Marin E."/>
            <person name="Kohn T."/>
            <person name="Peeters S.H."/>
            <person name="Heuer A."/>
            <person name="Rast P."/>
            <person name="Oberbeckmann S."/>
            <person name="Bunk B."/>
            <person name="Jeske O."/>
            <person name="Meyerdierks A."/>
            <person name="Storesund J.E."/>
            <person name="Kallscheuer N."/>
            <person name="Luecker S."/>
            <person name="Lage O.M."/>
            <person name="Pohl T."/>
            <person name="Merkel B.J."/>
            <person name="Hornburger P."/>
            <person name="Mueller R.-W."/>
            <person name="Bruemmer F."/>
            <person name="Labrenz M."/>
            <person name="Spormann A.M."/>
            <person name="Op den Camp H."/>
            <person name="Overmann J."/>
            <person name="Amann R."/>
            <person name="Jetten M.S.M."/>
            <person name="Mascher T."/>
            <person name="Medema M.H."/>
            <person name="Devos D.P."/>
            <person name="Kaster A.-K."/>
            <person name="Ovreas L."/>
            <person name="Rohde M."/>
            <person name="Galperin M.Y."/>
            <person name="Jogler C."/>
        </authorList>
    </citation>
    <scope>NUCLEOTIDE SEQUENCE [LARGE SCALE GENOMIC DNA]</scope>
    <source>
        <strain evidence="2 3">V22</strain>
    </source>
</reference>